<accession>A0A9P1GWL9</accession>
<sequence length="241" mass="27655">MYELSLLAIVADKDVPRACNVLSTLCAQDPWETIHHVHFFRAKDVPALWKELDQALGRQSYHIQVRYEVAKGDFGNGIPTDFNAVPATLRGLITQRKKIEIWGQKNLYKILIGKQYGLISDQIEQAYLFFRDDVEFTLHRHSYPQHPSVSPTIPANPLPPWSGIVDVDDMHHWLLQVKMHVIQDNKPDEVRKAQERLLAIKKELDGIFQFEVVDRQVYDSRVPLQAQGAPAPLPQVVRAHD</sequence>
<keyword evidence="1" id="KW-0804">Transcription</keyword>
<dbReference type="GO" id="GO:0003712">
    <property type="term" value="F:transcription coregulator activity"/>
    <property type="evidence" value="ECO:0007669"/>
    <property type="project" value="InterPro"/>
</dbReference>
<comment type="function">
    <text evidence="1">Component of the Mediator complex, a coactivator involved in the regulated transcription of nearly all RNA polymerase II-dependent genes. Mediator functions as a bridge to convey information from gene-specific regulatory proteins to the basal RNA polymerase II transcription machinery. Mediator is recruited to promoters by direct interactions with regulatory proteins and serves as a scaffold for the assembly of a functional preinitiation complex with RNA polymerase II and the general transcription factors.</text>
</comment>
<dbReference type="Pfam" id="PF09637">
    <property type="entry name" value="Med18"/>
    <property type="match status" value="1"/>
</dbReference>
<dbReference type="Gene3D" id="2.40.320.10">
    <property type="entry name" value="Hypothetical Protein Pfu-838710-001"/>
    <property type="match status" value="1"/>
</dbReference>
<keyword evidence="1" id="KW-0805">Transcription regulation</keyword>
<dbReference type="GO" id="GO:0016592">
    <property type="term" value="C:mediator complex"/>
    <property type="evidence" value="ECO:0007669"/>
    <property type="project" value="InterPro"/>
</dbReference>
<keyword evidence="1" id="KW-0539">Nucleus</keyword>
<name>A0A9P1GWL9_9PEZI</name>
<comment type="subcellular location">
    <subcellularLocation>
        <location evidence="1">Nucleus</location>
    </subcellularLocation>
</comment>
<gene>
    <name evidence="1" type="primary">MED18</name>
    <name evidence="2" type="ORF">PPNO1_LOCUS1428</name>
</gene>
<reference evidence="2" key="1">
    <citation type="submission" date="2022-11" db="EMBL/GenBank/DDBJ databases">
        <authorList>
            <person name="Scott C."/>
            <person name="Bruce N."/>
        </authorList>
    </citation>
    <scope>NUCLEOTIDE SEQUENCE</scope>
</reference>
<keyword evidence="3" id="KW-1185">Reference proteome</keyword>
<evidence type="ECO:0000313" key="3">
    <source>
        <dbReference type="Proteomes" id="UP000838763"/>
    </source>
</evidence>
<comment type="caution">
    <text evidence="2">The sequence shown here is derived from an EMBL/GenBank/DDBJ whole genome shotgun (WGS) entry which is preliminary data.</text>
</comment>
<dbReference type="Proteomes" id="UP000838763">
    <property type="component" value="Unassembled WGS sequence"/>
</dbReference>
<comment type="similarity">
    <text evidence="1">Belongs to the Mediator complex subunit 18 family.</text>
</comment>
<keyword evidence="1" id="KW-0010">Activator</keyword>
<comment type="subunit">
    <text evidence="1">Component of the Mediator complex.</text>
</comment>
<proteinExistence type="inferred from homology"/>
<evidence type="ECO:0000256" key="1">
    <source>
        <dbReference type="RuleBase" id="RU364150"/>
    </source>
</evidence>
<dbReference type="EMBL" id="CALLCH030000002">
    <property type="protein sequence ID" value="CAI4211652.1"/>
    <property type="molecule type" value="Genomic_DNA"/>
</dbReference>
<dbReference type="InterPro" id="IPR019095">
    <property type="entry name" value="Mediator_Med18"/>
</dbReference>
<dbReference type="GO" id="GO:0006357">
    <property type="term" value="P:regulation of transcription by RNA polymerase II"/>
    <property type="evidence" value="ECO:0007669"/>
    <property type="project" value="InterPro"/>
</dbReference>
<evidence type="ECO:0000313" key="2">
    <source>
        <dbReference type="EMBL" id="CAI4211652.1"/>
    </source>
</evidence>
<organism evidence="2 3">
    <name type="scientific">Parascedosporium putredinis</name>
    <dbReference type="NCBI Taxonomy" id="1442378"/>
    <lineage>
        <taxon>Eukaryota</taxon>
        <taxon>Fungi</taxon>
        <taxon>Dikarya</taxon>
        <taxon>Ascomycota</taxon>
        <taxon>Pezizomycotina</taxon>
        <taxon>Sordariomycetes</taxon>
        <taxon>Hypocreomycetidae</taxon>
        <taxon>Microascales</taxon>
        <taxon>Microascaceae</taxon>
        <taxon>Parascedosporium</taxon>
    </lineage>
</organism>
<protein>
    <recommendedName>
        <fullName evidence="1">Mediator of RNA polymerase II transcription subunit 18</fullName>
    </recommendedName>
    <alternativeName>
        <fullName evidence="1">Mediator complex subunit 18</fullName>
    </alternativeName>
</protein>
<dbReference type="OrthoDB" id="5348092at2759"/>
<dbReference type="AlphaFoldDB" id="A0A9P1GWL9"/>